<sequence length="85" mass="9681">MTDLITCTTLKSKRMLGGIDFQTTSQSNQTPSAPTTVRLLLRIKTPHQLHFIRYWVLFCCFFTPDQSTHKSLIYGASMCMALPCH</sequence>
<name>A0A2P2L3M9_RHIMU</name>
<dbReference type="EMBL" id="GGEC01032088">
    <property type="protein sequence ID" value="MBX12572.1"/>
    <property type="molecule type" value="Transcribed_RNA"/>
</dbReference>
<organism evidence="1">
    <name type="scientific">Rhizophora mucronata</name>
    <name type="common">Asiatic mangrove</name>
    <dbReference type="NCBI Taxonomy" id="61149"/>
    <lineage>
        <taxon>Eukaryota</taxon>
        <taxon>Viridiplantae</taxon>
        <taxon>Streptophyta</taxon>
        <taxon>Embryophyta</taxon>
        <taxon>Tracheophyta</taxon>
        <taxon>Spermatophyta</taxon>
        <taxon>Magnoliopsida</taxon>
        <taxon>eudicotyledons</taxon>
        <taxon>Gunneridae</taxon>
        <taxon>Pentapetalae</taxon>
        <taxon>rosids</taxon>
        <taxon>fabids</taxon>
        <taxon>Malpighiales</taxon>
        <taxon>Rhizophoraceae</taxon>
        <taxon>Rhizophora</taxon>
    </lineage>
</organism>
<proteinExistence type="predicted"/>
<reference evidence="1" key="1">
    <citation type="submission" date="2018-02" db="EMBL/GenBank/DDBJ databases">
        <title>Rhizophora mucronata_Transcriptome.</title>
        <authorList>
            <person name="Meera S.P."/>
            <person name="Sreeshan A."/>
            <person name="Augustine A."/>
        </authorList>
    </citation>
    <scope>NUCLEOTIDE SEQUENCE</scope>
    <source>
        <tissue evidence="1">Leaf</tissue>
    </source>
</reference>
<accession>A0A2P2L3M9</accession>
<dbReference type="AlphaFoldDB" id="A0A2P2L3M9"/>
<protein>
    <submittedName>
        <fullName evidence="1">CMP-sialic acid transporter 5</fullName>
    </submittedName>
</protein>
<evidence type="ECO:0000313" key="1">
    <source>
        <dbReference type="EMBL" id="MBX12572.1"/>
    </source>
</evidence>